<dbReference type="GO" id="GO:0010411">
    <property type="term" value="P:xyloglucan metabolic process"/>
    <property type="evidence" value="ECO:0007669"/>
    <property type="project" value="TreeGrafter"/>
</dbReference>
<dbReference type="AlphaFoldDB" id="A0A1N6EAI1"/>
<evidence type="ECO:0000313" key="5">
    <source>
        <dbReference type="Proteomes" id="UP000185221"/>
    </source>
</evidence>
<keyword evidence="5" id="KW-1185">Reference proteome</keyword>
<dbReference type="Proteomes" id="UP000185221">
    <property type="component" value="Unassembled WGS sequence"/>
</dbReference>
<feature type="domain" description="Sortilin N-terminal" evidence="3">
    <location>
        <begin position="130"/>
        <end position="259"/>
    </location>
</feature>
<keyword evidence="2" id="KW-0732">Signal</keyword>
<name>A0A1N6EAI1_9BACT</name>
<dbReference type="InterPro" id="IPR036278">
    <property type="entry name" value="Sialidase_sf"/>
</dbReference>
<keyword evidence="4" id="KW-0675">Receptor</keyword>
<gene>
    <name evidence="4" type="ORF">SAMN05444394_1897</name>
</gene>
<dbReference type="SUPFAM" id="SSF50939">
    <property type="entry name" value="Sialidases"/>
    <property type="match status" value="1"/>
</dbReference>
<dbReference type="CDD" id="cd15482">
    <property type="entry name" value="Sialidase_non-viral"/>
    <property type="match status" value="1"/>
</dbReference>
<dbReference type="Pfam" id="PF15902">
    <property type="entry name" value="Sortilin-Vps10"/>
    <property type="match status" value="1"/>
</dbReference>
<feature type="chain" id="PRO_5012748920" evidence="2">
    <location>
        <begin position="30"/>
        <end position="909"/>
    </location>
</feature>
<feature type="signal peptide" evidence="2">
    <location>
        <begin position="1"/>
        <end position="29"/>
    </location>
</feature>
<evidence type="ECO:0000256" key="2">
    <source>
        <dbReference type="SAM" id="SignalP"/>
    </source>
</evidence>
<protein>
    <submittedName>
        <fullName evidence="4">Sortilin, neurotensin receptor 3</fullName>
    </submittedName>
</protein>
<dbReference type="PANTHER" id="PTHR43739">
    <property type="entry name" value="XYLOGLUCANASE (EUROFUNG)"/>
    <property type="match status" value="1"/>
</dbReference>
<proteinExistence type="predicted"/>
<dbReference type="Gene3D" id="2.130.10.10">
    <property type="entry name" value="YVTN repeat-like/Quinoprotein amine dehydrogenase"/>
    <property type="match status" value="4"/>
</dbReference>
<evidence type="ECO:0000256" key="1">
    <source>
        <dbReference type="ARBA" id="ARBA00022737"/>
    </source>
</evidence>
<dbReference type="EMBL" id="FSRC01000001">
    <property type="protein sequence ID" value="SIN79971.1"/>
    <property type="molecule type" value="Genomic_DNA"/>
</dbReference>
<evidence type="ECO:0000259" key="3">
    <source>
        <dbReference type="Pfam" id="PF15902"/>
    </source>
</evidence>
<reference evidence="5" key="1">
    <citation type="submission" date="2016-11" db="EMBL/GenBank/DDBJ databases">
        <authorList>
            <person name="Varghese N."/>
            <person name="Submissions S."/>
        </authorList>
    </citation>
    <scope>NUCLEOTIDE SEQUENCE [LARGE SCALE GENOMIC DNA]</scope>
    <source>
        <strain evidence="5">DSM 15292</strain>
    </source>
</reference>
<evidence type="ECO:0000313" key="4">
    <source>
        <dbReference type="EMBL" id="SIN79971.1"/>
    </source>
</evidence>
<dbReference type="PANTHER" id="PTHR43739:SF5">
    <property type="entry name" value="EXO-ALPHA-SIALIDASE"/>
    <property type="match status" value="1"/>
</dbReference>
<accession>A0A1N6EAI1</accession>
<dbReference type="SUPFAM" id="SSF110296">
    <property type="entry name" value="Oligoxyloglucan reducing end-specific cellobiohydrolase"/>
    <property type="match status" value="1"/>
</dbReference>
<dbReference type="InterPro" id="IPR015943">
    <property type="entry name" value="WD40/YVTN_repeat-like_dom_sf"/>
</dbReference>
<dbReference type="InterPro" id="IPR052025">
    <property type="entry name" value="Xyloglucanase_GH74"/>
</dbReference>
<organism evidence="4 5">
    <name type="scientific">Algoriphagus halophilus</name>
    <dbReference type="NCBI Taxonomy" id="226505"/>
    <lineage>
        <taxon>Bacteria</taxon>
        <taxon>Pseudomonadati</taxon>
        <taxon>Bacteroidota</taxon>
        <taxon>Cytophagia</taxon>
        <taxon>Cytophagales</taxon>
        <taxon>Cyclobacteriaceae</taxon>
        <taxon>Algoriphagus</taxon>
    </lineage>
</organism>
<sequence length="909" mass="100961">MIKQSTKKLKSVLAMGLLISAVSLPNAHAQKIPDQVVEAIKFREIGPTRQGGRYVEFAVVANSTKVIYAATASGGLWKSVNNGQSWTPIFDNESVISIGSVAVDQKNPDVVWVGSGEANNSRSSYWGDGIYKSTDAGKTWTNMGLPESHHIGRIVIDPTDSDVVYVAALGHLYSENEERGLYKTTNGGKTWKKVLDIQREDGKYIGVVDVIMSPEDPNTLIAAAYDKIRRPWTFNEGGEGSAVYKSTDGGKSWNKLSNGFPGGFLGRIGLAYAPNNANVVYANVENVNVEGISEEERKRMLEIGLPLGNDQKTAGTEMYRSDDGGESWRKISPEGEDVGGYPSYYYQQVIVDPNDEDHVYVLGIRVWETKDGGKTWGMPFRFGGDNHAMWIDPADSEHMLLGYDHGMGITYDAGATWYHPDELPLAQFYAVDVDMAYPYNVYGGLQDNGSVRGPSSMKDGSSIPFEAWQRVGGGDGMYNVIDRSNNRYLYNESQFGPIQRLDLETGESKSIRYSGAREMRWNWNSPIVVSQHDTDVIYHAGNKVLRSSFRGENWTEISPDLSKNDSIKALGTGNIQYGTITTLEESPLDPNELWAGTDDGNVQVTRDGGKTWTLLNENIPNNPEYWVTRIEASAHYPGTAYLSYNGMRRDDFSSFLYKTTDWGETWTSIAAGIPAGGINVIREDSKNPDLLFVGTELGTYASIDGGANWTRFMTNMPSNPAYDMVIHPRENELVVATHGRGIFIADISPLQGLDQTVLDTELTLFDIQPAVQYIEGLSNVTAYTNFDGESRSPGNHIQFYAKNAGQATIKIYKGAKEIFTKSMDAKAGLNKFVWEFEEVTGERTQKQLDQTAERFRGFGMEEEDIQRRIESMRFITRTVNPGTYTVEVEMNGQSSTKEAVVMKDYWTLN</sequence>
<dbReference type="RefSeq" id="WP_074224578.1">
    <property type="nucleotide sequence ID" value="NZ_FSRC01000001.1"/>
</dbReference>
<keyword evidence="1" id="KW-0677">Repeat</keyword>
<dbReference type="InterPro" id="IPR031778">
    <property type="entry name" value="Sortilin_N"/>
</dbReference>
<dbReference type="STRING" id="226505.SAMN05444394_1897"/>